<dbReference type="GO" id="GO:1990023">
    <property type="term" value="C:mitotic spindle midzone"/>
    <property type="evidence" value="ECO:0007669"/>
    <property type="project" value="TreeGrafter"/>
</dbReference>
<dbReference type="Gene3D" id="1.20.58.1520">
    <property type="match status" value="1"/>
</dbReference>
<evidence type="ECO:0000256" key="1">
    <source>
        <dbReference type="SAM" id="Coils"/>
    </source>
</evidence>
<dbReference type="PANTHER" id="PTHR19321">
    <property type="entry name" value="PROTEIN REGULATOR OF CYTOKINESIS 1 PRC1-RELATED"/>
    <property type="match status" value="1"/>
</dbReference>
<evidence type="ECO:0000313" key="2">
    <source>
        <dbReference type="EMBL" id="KII65565.1"/>
    </source>
</evidence>
<organism evidence="2 3">
    <name type="scientific">Thelohanellus kitauei</name>
    <name type="common">Myxosporean</name>
    <dbReference type="NCBI Taxonomy" id="669202"/>
    <lineage>
        <taxon>Eukaryota</taxon>
        <taxon>Metazoa</taxon>
        <taxon>Cnidaria</taxon>
        <taxon>Myxozoa</taxon>
        <taxon>Myxosporea</taxon>
        <taxon>Bivalvulida</taxon>
        <taxon>Platysporina</taxon>
        <taxon>Myxobolidae</taxon>
        <taxon>Thelohanellus</taxon>
    </lineage>
</organism>
<gene>
    <name evidence="2" type="ORF">RF11_00916</name>
</gene>
<dbReference type="Proteomes" id="UP000031668">
    <property type="component" value="Unassembled WGS sequence"/>
</dbReference>
<comment type="caution">
    <text evidence="2">The sequence shown here is derived from an EMBL/GenBank/DDBJ whole genome shotgun (WGS) entry which is preliminary data.</text>
</comment>
<name>A0A0C2MMI8_THEKT</name>
<dbReference type="GO" id="GO:0005737">
    <property type="term" value="C:cytoplasm"/>
    <property type="evidence" value="ECO:0007669"/>
    <property type="project" value="TreeGrafter"/>
</dbReference>
<dbReference type="GO" id="GO:0051256">
    <property type="term" value="P:mitotic spindle midzone assembly"/>
    <property type="evidence" value="ECO:0007669"/>
    <property type="project" value="TreeGrafter"/>
</dbReference>
<proteinExistence type="predicted"/>
<dbReference type="PANTHER" id="PTHR19321:SF41">
    <property type="entry name" value="FASCETTO-RELATED"/>
    <property type="match status" value="1"/>
</dbReference>
<dbReference type="OrthoDB" id="642895at2759"/>
<dbReference type="EMBL" id="JWZT01003775">
    <property type="protein sequence ID" value="KII65565.1"/>
    <property type="molecule type" value="Genomic_DNA"/>
</dbReference>
<dbReference type="OMA" id="QLHGIYD"/>
<sequence length="608" mass="71307">MSSRHSDLERLACFIIPSDRWGNPKDEFIRSLVDVEKKLEDLWDRIGLTEVEIEKRVNRVFGVLREVLDEMIVQENELRENLEKNVLTYQSRILELTRDLHMQYESPKTSDTLLLKENELKKMVNSLEIKRKKYLNQWHKLLNLQKTISDQLDLEVSPIEINGIPTDHQIHSISKNITDLEKELTSRQTKFTLLKNELKQLLVAIDAPINDQVREWVFDTREVKMKCSQKNMKDLIEYKGNIEREFHENKTRIERLWSSVEFLWGLLNTEKCHIESFKSNNQKMSSTVLNNLKLEESRLKNLRHGNLAVYIPKLKEKLISLWNKCRFGNQKREQFLRVYGDGINENSLSAYEDALLSANSYYESNREILEMLQKRDEMWDTYCKMELNQMGRDKYNNRGGALLKEEKLRKSILRDLPKLESDLGLLIAEWESSNKTEFMIDDTSYHDYIFSQSEALKHEKEERKKLRQISRTPLCTPIKSRLNNTVMNSSRLNSTIKSRVCATETCNRIRKEPIVQLTPIKRRSSFLWPPEDSFIPIRTPAKSRNIKNTVTPDVLKPSNVHNISPNVAFVSPIYSKNLKNNDKSVNKSLNKSINKSKLETSTSKVCVL</sequence>
<keyword evidence="1" id="KW-0175">Coiled coil</keyword>
<reference evidence="2 3" key="1">
    <citation type="journal article" date="2014" name="Genome Biol. Evol.">
        <title>The genome of the myxosporean Thelohanellus kitauei shows adaptations to nutrient acquisition within its fish host.</title>
        <authorList>
            <person name="Yang Y."/>
            <person name="Xiong J."/>
            <person name="Zhou Z."/>
            <person name="Huo F."/>
            <person name="Miao W."/>
            <person name="Ran C."/>
            <person name="Liu Y."/>
            <person name="Zhang J."/>
            <person name="Feng J."/>
            <person name="Wang M."/>
            <person name="Wang M."/>
            <person name="Wang L."/>
            <person name="Yao B."/>
        </authorList>
    </citation>
    <scope>NUCLEOTIDE SEQUENCE [LARGE SCALE GENOMIC DNA]</scope>
    <source>
        <strain evidence="2">Wuqing</strain>
    </source>
</reference>
<protein>
    <submittedName>
        <fullName evidence="2">Protein regulator of cytokinesis 1</fullName>
    </submittedName>
</protein>
<dbReference type="AlphaFoldDB" id="A0A0C2MMI8"/>
<dbReference type="GO" id="GO:0008017">
    <property type="term" value="F:microtubule binding"/>
    <property type="evidence" value="ECO:0007669"/>
    <property type="project" value="InterPro"/>
</dbReference>
<accession>A0A0C2MMI8</accession>
<dbReference type="InterPro" id="IPR007145">
    <property type="entry name" value="MAP65_Ase1_PRC1"/>
</dbReference>
<evidence type="ECO:0000313" key="3">
    <source>
        <dbReference type="Proteomes" id="UP000031668"/>
    </source>
</evidence>
<feature type="coiled-coil region" evidence="1">
    <location>
        <begin position="65"/>
        <end position="137"/>
    </location>
</feature>
<dbReference type="Pfam" id="PF03999">
    <property type="entry name" value="MAP65_ASE1"/>
    <property type="match status" value="1"/>
</dbReference>
<keyword evidence="3" id="KW-1185">Reference proteome</keyword>